<dbReference type="AlphaFoldDB" id="A0A0L0DIE1"/>
<evidence type="ECO:0000313" key="3">
    <source>
        <dbReference type="EMBL" id="KNC51876.1"/>
    </source>
</evidence>
<dbReference type="Proteomes" id="UP000054408">
    <property type="component" value="Unassembled WGS sequence"/>
</dbReference>
<sequence length="571" mass="62362">MDMRGSMASEVELQELRVQVRALEKKLLVAEALQDEDCDEELLVENARLVEANAELEVRLEASEARVAALEGAEGAGPGSVGAGLDPGAPGSTGELTELRKKLAEVQAAYEEAASVKPLYAELRKKYRHLEEEMQVLEHASMELDASVEKRGSRKEEKLKSQLEHVKAEHEAQFSKIMDIEFKNEVLESKLKEAEALLVEARDARAAAEAEAEAARGAETHVSKELELLKATHAGVLQAMNDKDDKIMVLEEEVNAVRVELKKSNSQRNVQQISGSSGQLVESVALLEELSSIDGSEVGGAEAHVKLKRMFKALKVQFIKKKKKLIQVLELHKQLKEEFKKKRAQNTKLKEMYIENRDKLKGLAAKHLALKKAYKAATGAGGDGAAAPSESTDHELPAGASTELVQKLKQRVIALKKKVKTLDIQKRQLERRLSELSKIKAVGHDHEGGAPLGSSEAQTSRLLKEKLLKQQSIRRRLERDVEILKGAPSGPRTLTAHKLRLSGTSGALRSSTMAGSDMLAASMMARTLAAASPAPSPVKSPTSGLFPPTSVAERRRAAIQGRQRSNSISML</sequence>
<dbReference type="EMBL" id="GL349470">
    <property type="protein sequence ID" value="KNC51876.1"/>
    <property type="molecule type" value="Genomic_DNA"/>
</dbReference>
<feature type="region of interest" description="Disordered" evidence="2">
    <location>
        <begin position="73"/>
        <end position="94"/>
    </location>
</feature>
<name>A0A0L0DIE1_THETB</name>
<dbReference type="GeneID" id="25566771"/>
<feature type="coiled-coil region" evidence="1">
    <location>
        <begin position="405"/>
        <end position="439"/>
    </location>
</feature>
<protein>
    <submittedName>
        <fullName evidence="3">Uncharacterized protein</fullName>
    </submittedName>
</protein>
<feature type="coiled-coil region" evidence="1">
    <location>
        <begin position="177"/>
        <end position="267"/>
    </location>
</feature>
<dbReference type="RefSeq" id="XP_013755735.1">
    <property type="nucleotide sequence ID" value="XM_013900281.1"/>
</dbReference>
<gene>
    <name evidence="3" type="ORF">AMSG_07973</name>
</gene>
<feature type="compositionally biased region" description="Low complexity" evidence="2">
    <location>
        <begin position="532"/>
        <end position="543"/>
    </location>
</feature>
<keyword evidence="1" id="KW-0175">Coiled coil</keyword>
<evidence type="ECO:0000256" key="2">
    <source>
        <dbReference type="SAM" id="MobiDB-lite"/>
    </source>
</evidence>
<reference evidence="3 4" key="1">
    <citation type="submission" date="2010-05" db="EMBL/GenBank/DDBJ databases">
        <title>The Genome Sequence of Thecamonas trahens ATCC 50062.</title>
        <authorList>
            <consortium name="The Broad Institute Genome Sequencing Platform"/>
            <person name="Russ C."/>
            <person name="Cuomo C."/>
            <person name="Shea T."/>
            <person name="Young S.K."/>
            <person name="Zeng Q."/>
            <person name="Koehrsen M."/>
            <person name="Haas B."/>
            <person name="Borodovsky M."/>
            <person name="Guigo R."/>
            <person name="Alvarado L."/>
            <person name="Berlin A."/>
            <person name="Bochicchio J."/>
            <person name="Borenstein D."/>
            <person name="Chapman S."/>
            <person name="Chen Z."/>
            <person name="Freedman E."/>
            <person name="Gellesch M."/>
            <person name="Goldberg J."/>
            <person name="Griggs A."/>
            <person name="Gujja S."/>
            <person name="Heilman E."/>
            <person name="Heiman D."/>
            <person name="Hepburn T."/>
            <person name="Howarth C."/>
            <person name="Jen D."/>
            <person name="Larson L."/>
            <person name="Mehta T."/>
            <person name="Park D."/>
            <person name="Pearson M."/>
            <person name="Roberts A."/>
            <person name="Saif S."/>
            <person name="Shenoy N."/>
            <person name="Sisk P."/>
            <person name="Stolte C."/>
            <person name="Sykes S."/>
            <person name="Thomson T."/>
            <person name="Walk T."/>
            <person name="White J."/>
            <person name="Yandava C."/>
            <person name="Burger G."/>
            <person name="Gray M.W."/>
            <person name="Holland P.W.H."/>
            <person name="King N."/>
            <person name="Lang F.B.F."/>
            <person name="Roger A.J."/>
            <person name="Ruiz-Trillo I."/>
            <person name="Lander E."/>
            <person name="Nusbaum C."/>
        </authorList>
    </citation>
    <scope>NUCLEOTIDE SEQUENCE [LARGE SCALE GENOMIC DNA]</scope>
    <source>
        <strain evidence="3 4">ATCC 50062</strain>
    </source>
</reference>
<proteinExistence type="predicted"/>
<evidence type="ECO:0000313" key="4">
    <source>
        <dbReference type="Proteomes" id="UP000054408"/>
    </source>
</evidence>
<keyword evidence="4" id="KW-1185">Reference proteome</keyword>
<feature type="region of interest" description="Disordered" evidence="2">
    <location>
        <begin position="532"/>
        <end position="552"/>
    </location>
</feature>
<evidence type="ECO:0000256" key="1">
    <source>
        <dbReference type="SAM" id="Coils"/>
    </source>
</evidence>
<organism evidence="3 4">
    <name type="scientific">Thecamonas trahens ATCC 50062</name>
    <dbReference type="NCBI Taxonomy" id="461836"/>
    <lineage>
        <taxon>Eukaryota</taxon>
        <taxon>Apusozoa</taxon>
        <taxon>Apusomonadida</taxon>
        <taxon>Apusomonadidae</taxon>
        <taxon>Thecamonas</taxon>
    </lineage>
</organism>
<accession>A0A0L0DIE1</accession>